<keyword evidence="1" id="KW-1185">Reference proteome</keyword>
<proteinExistence type="predicted"/>
<gene>
    <name evidence="2" type="primary">LOC111318390</name>
</gene>
<name>A0A6P6BIM9_DURZI</name>
<protein>
    <submittedName>
        <fullName evidence="2">Uncharacterized protein LOC111318390 isoform X3</fullName>
    </submittedName>
</protein>
<reference evidence="2" key="1">
    <citation type="submission" date="2025-08" db="UniProtKB">
        <authorList>
            <consortium name="RefSeq"/>
        </authorList>
    </citation>
    <scope>IDENTIFICATION</scope>
    <source>
        <tissue evidence="2">Fruit stalk</tissue>
    </source>
</reference>
<dbReference type="RefSeq" id="XP_022776970.1">
    <property type="nucleotide sequence ID" value="XM_022921235.1"/>
</dbReference>
<organism evidence="1 2">
    <name type="scientific">Durio zibethinus</name>
    <name type="common">Durian</name>
    <dbReference type="NCBI Taxonomy" id="66656"/>
    <lineage>
        <taxon>Eukaryota</taxon>
        <taxon>Viridiplantae</taxon>
        <taxon>Streptophyta</taxon>
        <taxon>Embryophyta</taxon>
        <taxon>Tracheophyta</taxon>
        <taxon>Spermatophyta</taxon>
        <taxon>Magnoliopsida</taxon>
        <taxon>eudicotyledons</taxon>
        <taxon>Gunneridae</taxon>
        <taxon>Pentapetalae</taxon>
        <taxon>rosids</taxon>
        <taxon>malvids</taxon>
        <taxon>Malvales</taxon>
        <taxon>Malvaceae</taxon>
        <taxon>Helicteroideae</taxon>
        <taxon>Durio</taxon>
    </lineage>
</organism>
<evidence type="ECO:0000313" key="2">
    <source>
        <dbReference type="RefSeq" id="XP_022776970.1"/>
    </source>
</evidence>
<dbReference type="AlphaFoldDB" id="A0A6P6BIM9"/>
<dbReference type="GeneID" id="111318390"/>
<accession>A0A6P6BIM9</accession>
<evidence type="ECO:0000313" key="1">
    <source>
        <dbReference type="Proteomes" id="UP000515121"/>
    </source>
</evidence>
<sequence>MPYSEVANSIASTLDSMHVLFWLLWFPLQFGWLEFCPVLASNSTTGQTWFPVPCLVRRVSLFALWTDNGGGSHFCREDPQTASFELPWSTKLFSLQIFDAQGVKGE</sequence>
<dbReference type="Proteomes" id="UP000515121">
    <property type="component" value="Unplaced"/>
</dbReference>